<comment type="caution">
    <text evidence="2">The sequence shown here is derived from an EMBL/GenBank/DDBJ whole genome shotgun (WGS) entry which is preliminary data.</text>
</comment>
<organism evidence="2 3">
    <name type="scientific">Trichoderma harzianum</name>
    <name type="common">Hypocrea lixii</name>
    <dbReference type="NCBI Taxonomy" id="5544"/>
    <lineage>
        <taxon>Eukaryota</taxon>
        <taxon>Fungi</taxon>
        <taxon>Dikarya</taxon>
        <taxon>Ascomycota</taxon>
        <taxon>Pezizomycotina</taxon>
        <taxon>Sordariomycetes</taxon>
        <taxon>Hypocreomycetidae</taxon>
        <taxon>Hypocreales</taxon>
        <taxon>Hypocreaceae</taxon>
        <taxon>Trichoderma</taxon>
    </lineage>
</organism>
<evidence type="ECO:0000313" key="3">
    <source>
        <dbReference type="Proteomes" id="UP000034112"/>
    </source>
</evidence>
<feature type="region of interest" description="Disordered" evidence="1">
    <location>
        <begin position="336"/>
        <end position="364"/>
    </location>
</feature>
<evidence type="ECO:0000256" key="1">
    <source>
        <dbReference type="SAM" id="MobiDB-lite"/>
    </source>
</evidence>
<dbReference type="InterPro" id="IPR022190">
    <property type="entry name" value="DUF3716"/>
</dbReference>
<name>A0A0F9XU66_TRIHA</name>
<feature type="region of interest" description="Disordered" evidence="1">
    <location>
        <begin position="1"/>
        <end position="70"/>
    </location>
</feature>
<dbReference type="OrthoDB" id="4174112at2759"/>
<dbReference type="OMA" id="FHENNHP"/>
<gene>
    <name evidence="2" type="ORF">THAR02_04253</name>
</gene>
<evidence type="ECO:0000313" key="2">
    <source>
        <dbReference type="EMBL" id="KKP03623.1"/>
    </source>
</evidence>
<feature type="compositionally biased region" description="Low complexity" evidence="1">
    <location>
        <begin position="13"/>
        <end position="38"/>
    </location>
</feature>
<dbReference type="Pfam" id="PF12511">
    <property type="entry name" value="DUF3716"/>
    <property type="match status" value="1"/>
</dbReference>
<dbReference type="Proteomes" id="UP000034112">
    <property type="component" value="Unassembled WGS sequence"/>
</dbReference>
<reference evidence="3" key="1">
    <citation type="journal article" date="2015" name="Genome Announc.">
        <title>Draft whole-genome sequence of the biocontrol agent Trichoderma harzianum T6776.</title>
        <authorList>
            <person name="Baroncelli R."/>
            <person name="Piaggeschi G."/>
            <person name="Fiorini L."/>
            <person name="Bertolini E."/>
            <person name="Zapparata A."/>
            <person name="Pe M.E."/>
            <person name="Sarrocco S."/>
            <person name="Vannacci G."/>
        </authorList>
    </citation>
    <scope>NUCLEOTIDE SEQUENCE [LARGE SCALE GENOMIC DNA]</scope>
    <source>
        <strain evidence="3">T6776</strain>
    </source>
</reference>
<dbReference type="AlphaFoldDB" id="A0A0F9XU66"/>
<proteinExistence type="predicted"/>
<dbReference type="EMBL" id="JOKZ01000103">
    <property type="protein sequence ID" value="KKP03623.1"/>
    <property type="molecule type" value="Genomic_DNA"/>
</dbReference>
<protein>
    <submittedName>
        <fullName evidence="2">Uncharacterized protein</fullName>
    </submittedName>
</protein>
<accession>A0A0F9XU66</accession>
<sequence>MPSRPRPNKVTKPAPGSGARRGSRQSSLSAAAQEQLEQYAKEAANSTVNHESTTLEDAIPERDTIEESPIESADKFTAINMLANGGSMTPLHSSLSALRSADDFQLDDHQMPDHSSPEDPAARTAADLAYAAYGDQVKIDSALCKKLAAEVALREPTQRRVDQKLNIERRSNVEALLAHMTGQSAPKPCKNCHKGHGPWTQCVVYDGQMCGSCTNCWFNASGSRCTFHENNHPQPQTLFAASVAASANLMALQPPALSQSTSPNANINLSADITQWGLSESTKQLITQTITDVATFSRRDRFLARIEAAAKELGMRIAEYEEFLRTPEGMAEQNAALERERAQNTHTQATEASMADAPPDEVLS</sequence>